<accession>A0A1G9VYE7</accession>
<dbReference type="EMBL" id="FNHZ01000002">
    <property type="protein sequence ID" value="SDM76785.1"/>
    <property type="molecule type" value="Genomic_DNA"/>
</dbReference>
<evidence type="ECO:0000256" key="2">
    <source>
        <dbReference type="SAM" id="MobiDB-lite"/>
    </source>
</evidence>
<feature type="signal peptide" evidence="3">
    <location>
        <begin position="1"/>
        <end position="23"/>
    </location>
</feature>
<dbReference type="AlphaFoldDB" id="A0A1G9VYE7"/>
<sequence length="248" mass="26216">MKKKILVSLITVLAFLQIQGCSGDVTITEEQEDIISQYAAGVMLRYSYENEWKYTKLYDALYGYHKSTESETETSSSKTTTETESTTLSSGSSSGSSSTTTTTTAAASLSDTLPTALGITSCSITYSKYSVGSSYPLNPDSIYVPAESDRVVVGVEFTIVNNSSAAITANTTNAGVLMKLKVSGTSYTNYATLLKNSLLTLSNVTINAGESYTAVVLFQIPSELEGSVASSTLTATKDGESLGSITLK</sequence>
<dbReference type="Gene3D" id="2.60.40.1240">
    <property type="match status" value="1"/>
</dbReference>
<dbReference type="RefSeq" id="WP_074521296.1">
    <property type="nucleotide sequence ID" value="NZ_FNHZ01000002.1"/>
</dbReference>
<feature type="compositionally biased region" description="Low complexity" evidence="2">
    <location>
        <begin position="73"/>
        <end position="101"/>
    </location>
</feature>
<dbReference type="InterPro" id="IPR029050">
    <property type="entry name" value="Immunoprotect_excell_Ig-like"/>
</dbReference>
<keyword evidence="1 3" id="KW-0732">Signal</keyword>
<evidence type="ECO:0008006" key="6">
    <source>
        <dbReference type="Google" id="ProtNLM"/>
    </source>
</evidence>
<proteinExistence type="predicted"/>
<evidence type="ECO:0000313" key="5">
    <source>
        <dbReference type="Proteomes" id="UP000187651"/>
    </source>
</evidence>
<evidence type="ECO:0000313" key="4">
    <source>
        <dbReference type="EMBL" id="SDM76785.1"/>
    </source>
</evidence>
<name>A0A1G9VYE7_9FIRM</name>
<protein>
    <recommendedName>
        <fullName evidence="6">DUF4352 domain-containing protein</fullName>
    </recommendedName>
</protein>
<gene>
    <name evidence="4" type="ORF">SAMN05216544_1112</name>
</gene>
<reference evidence="5" key="1">
    <citation type="submission" date="2016-10" db="EMBL/GenBank/DDBJ databases">
        <authorList>
            <person name="Varghese N."/>
            <person name="Submissions S."/>
        </authorList>
    </citation>
    <scope>NUCLEOTIDE SEQUENCE [LARGE SCALE GENOMIC DNA]</scope>
    <source>
        <strain evidence="5">M83</strain>
    </source>
</reference>
<dbReference type="OrthoDB" id="2067841at2"/>
<evidence type="ECO:0000256" key="1">
    <source>
        <dbReference type="ARBA" id="ARBA00022729"/>
    </source>
</evidence>
<keyword evidence="5" id="KW-1185">Reference proteome</keyword>
<organism evidence="4 5">
    <name type="scientific">Lachnospira pectinoschiza</name>
    <dbReference type="NCBI Taxonomy" id="28052"/>
    <lineage>
        <taxon>Bacteria</taxon>
        <taxon>Bacillati</taxon>
        <taxon>Bacillota</taxon>
        <taxon>Clostridia</taxon>
        <taxon>Lachnospirales</taxon>
        <taxon>Lachnospiraceae</taxon>
        <taxon>Lachnospira</taxon>
    </lineage>
</organism>
<feature type="region of interest" description="Disordered" evidence="2">
    <location>
        <begin position="69"/>
        <end position="101"/>
    </location>
</feature>
<evidence type="ECO:0000256" key="3">
    <source>
        <dbReference type="SAM" id="SignalP"/>
    </source>
</evidence>
<feature type="chain" id="PRO_5010263393" description="DUF4352 domain-containing protein" evidence="3">
    <location>
        <begin position="24"/>
        <end position="248"/>
    </location>
</feature>
<dbReference type="Proteomes" id="UP000187651">
    <property type="component" value="Unassembled WGS sequence"/>
</dbReference>